<evidence type="ECO:0000313" key="1">
    <source>
        <dbReference type="EMBL" id="UUI68693.1"/>
    </source>
</evidence>
<evidence type="ECO:0000313" key="2">
    <source>
        <dbReference type="Proteomes" id="UP001315860"/>
    </source>
</evidence>
<sequence length="147" mass="15765">MTNEAEGAPGPGFTVADLLSVLDGVPEYSDDGARMVIRKSSWAGRTFDVEIDGAVAYLNDEFFPTSAHPGRKAIADGLSYFDLEVQELTGTTPPAGDPVIIDRDGPRLTHDVSWWDILPELADPAGQWFARADDGTGEAEGKDRPAC</sequence>
<protein>
    <submittedName>
        <fullName evidence="1">Uncharacterized protein</fullName>
    </submittedName>
</protein>
<reference evidence="1 2" key="1">
    <citation type="submission" date="2022-07" db="EMBL/GenBank/DDBJ databases">
        <title>Novel species in genus Aeromicrobium.</title>
        <authorList>
            <person name="Ye L."/>
        </authorList>
    </citation>
    <scope>NUCLEOTIDE SEQUENCE [LARGE SCALE GENOMIC DNA]</scope>
    <source>
        <strain evidence="2">zg-Y50</strain>
    </source>
</reference>
<accession>A0ABY5KK14</accession>
<dbReference type="Proteomes" id="UP001315860">
    <property type="component" value="Chromosome"/>
</dbReference>
<gene>
    <name evidence="1" type="ORF">NP095_00875</name>
</gene>
<organism evidence="1 2">
    <name type="scientific">Aeromicrobium duanguangcaii</name>
    <dbReference type="NCBI Taxonomy" id="2968086"/>
    <lineage>
        <taxon>Bacteria</taxon>
        <taxon>Bacillati</taxon>
        <taxon>Actinomycetota</taxon>
        <taxon>Actinomycetes</taxon>
        <taxon>Propionibacteriales</taxon>
        <taxon>Nocardioidaceae</taxon>
        <taxon>Aeromicrobium</taxon>
    </lineage>
</organism>
<name>A0ABY5KK14_9ACTN</name>
<proteinExistence type="predicted"/>
<keyword evidence="2" id="KW-1185">Reference proteome</keyword>
<dbReference type="EMBL" id="CP101990">
    <property type="protein sequence ID" value="UUI68693.1"/>
    <property type="molecule type" value="Genomic_DNA"/>
</dbReference>
<dbReference type="RefSeq" id="WP_232418124.1">
    <property type="nucleotide sequence ID" value="NZ_CP101990.1"/>
</dbReference>